<feature type="region of interest" description="Disordered" evidence="2">
    <location>
        <begin position="121"/>
        <end position="146"/>
    </location>
</feature>
<evidence type="ECO:0000313" key="3">
    <source>
        <dbReference type="EMBL" id="TWU33728.1"/>
    </source>
</evidence>
<evidence type="ECO:0000313" key="4">
    <source>
        <dbReference type="Proteomes" id="UP000319143"/>
    </source>
</evidence>
<dbReference type="InterPro" id="IPR027266">
    <property type="entry name" value="TrmE/GcvT-like"/>
</dbReference>
<sequence>MSTPEYYVLPAVSVIDVVGADAPAIVNNLTTQEVLSLNQGQGHESFITDVRGKTVGHVHVFRQENAFRMIGAVGQSQRIAAHVDRYTIREDAIPKIRDEDFKYFLLSSAAVLKAMEAKSLDVGPGGASGSEGRTTADGSNSPNDPLDATTVSIGGIDAQLVDVRWLADDSRLMLVAAGDAAVASDELQKLGFEMHEEACFHRLRTQRGFPWYGIDIDESNLPQEINRDRETLSFTKGCYLGQETVARLDAMGQVQRKLVRWSIEGASPAPSTTLQSDGKTVGRLTSVASTGGGESCALGFARRTHFDPGAIASGIDESTQTTFVATVLK</sequence>
<feature type="compositionally biased region" description="Polar residues" evidence="2">
    <location>
        <begin position="131"/>
        <end position="143"/>
    </location>
</feature>
<dbReference type="PANTHER" id="PTHR22602">
    <property type="entry name" value="TRANSFERASE CAF17, MITOCHONDRIAL-RELATED"/>
    <property type="match status" value="1"/>
</dbReference>
<dbReference type="SUPFAM" id="SSF103025">
    <property type="entry name" value="Folate-binding domain"/>
    <property type="match status" value="1"/>
</dbReference>
<protein>
    <submittedName>
        <fullName evidence="3">Putative global regulator</fullName>
    </submittedName>
</protein>
<dbReference type="GO" id="GO:0016226">
    <property type="term" value="P:iron-sulfur cluster assembly"/>
    <property type="evidence" value="ECO:0007669"/>
    <property type="project" value="TreeGrafter"/>
</dbReference>
<dbReference type="Gene3D" id="3.30.1360.120">
    <property type="entry name" value="Probable tRNA modification gtpase trme, domain 1"/>
    <property type="match status" value="1"/>
</dbReference>
<reference evidence="3 4" key="1">
    <citation type="submission" date="2019-02" db="EMBL/GenBank/DDBJ databases">
        <title>Deep-cultivation of Planctomycetes and their phenomic and genomic characterization uncovers novel biology.</title>
        <authorList>
            <person name="Wiegand S."/>
            <person name="Jogler M."/>
            <person name="Boedeker C."/>
            <person name="Pinto D."/>
            <person name="Vollmers J."/>
            <person name="Rivas-Marin E."/>
            <person name="Kohn T."/>
            <person name="Peeters S.H."/>
            <person name="Heuer A."/>
            <person name="Rast P."/>
            <person name="Oberbeckmann S."/>
            <person name="Bunk B."/>
            <person name="Jeske O."/>
            <person name="Meyerdierks A."/>
            <person name="Storesund J.E."/>
            <person name="Kallscheuer N."/>
            <person name="Luecker S."/>
            <person name="Lage O.M."/>
            <person name="Pohl T."/>
            <person name="Merkel B.J."/>
            <person name="Hornburger P."/>
            <person name="Mueller R.-W."/>
            <person name="Bruemmer F."/>
            <person name="Labrenz M."/>
            <person name="Spormann A.M."/>
            <person name="Op Den Camp H."/>
            <person name="Overmann J."/>
            <person name="Amann R."/>
            <person name="Jetten M.S.M."/>
            <person name="Mascher T."/>
            <person name="Medema M.H."/>
            <person name="Devos D.P."/>
            <person name="Kaster A.-K."/>
            <person name="Ovreas L."/>
            <person name="Rohde M."/>
            <person name="Galperin M.Y."/>
            <person name="Jogler C."/>
        </authorList>
    </citation>
    <scope>NUCLEOTIDE SEQUENCE [LARGE SCALE GENOMIC DNA]</scope>
    <source>
        <strain evidence="3 4">Poly41</strain>
    </source>
</reference>
<dbReference type="PIRSF" id="PIRSF006487">
    <property type="entry name" value="GcvT"/>
    <property type="match status" value="1"/>
</dbReference>
<gene>
    <name evidence="3" type="ORF">Poly41_47240</name>
</gene>
<evidence type="ECO:0000256" key="1">
    <source>
        <dbReference type="ARBA" id="ARBA00022946"/>
    </source>
</evidence>
<organism evidence="3 4">
    <name type="scientific">Novipirellula artificiosorum</name>
    <dbReference type="NCBI Taxonomy" id="2528016"/>
    <lineage>
        <taxon>Bacteria</taxon>
        <taxon>Pseudomonadati</taxon>
        <taxon>Planctomycetota</taxon>
        <taxon>Planctomycetia</taxon>
        <taxon>Pirellulales</taxon>
        <taxon>Pirellulaceae</taxon>
        <taxon>Novipirellula</taxon>
    </lineage>
</organism>
<dbReference type="OrthoDB" id="9796287at2"/>
<dbReference type="Proteomes" id="UP000319143">
    <property type="component" value="Unassembled WGS sequence"/>
</dbReference>
<dbReference type="PANTHER" id="PTHR22602:SF0">
    <property type="entry name" value="TRANSFERASE CAF17, MITOCHONDRIAL-RELATED"/>
    <property type="match status" value="1"/>
</dbReference>
<keyword evidence="1" id="KW-0809">Transit peptide</keyword>
<proteinExistence type="predicted"/>
<dbReference type="InterPro" id="IPR017703">
    <property type="entry name" value="YgfZ/GCV_T_CS"/>
</dbReference>
<evidence type="ECO:0000256" key="2">
    <source>
        <dbReference type="SAM" id="MobiDB-lite"/>
    </source>
</evidence>
<dbReference type="AlphaFoldDB" id="A0A5C6DAI1"/>
<name>A0A5C6DAI1_9BACT</name>
<keyword evidence="4" id="KW-1185">Reference proteome</keyword>
<dbReference type="NCBIfam" id="TIGR03317">
    <property type="entry name" value="ygfZ_signature"/>
    <property type="match status" value="1"/>
</dbReference>
<dbReference type="RefSeq" id="WP_146529066.1">
    <property type="nucleotide sequence ID" value="NZ_SJPV01000009.1"/>
</dbReference>
<dbReference type="InterPro" id="IPR045179">
    <property type="entry name" value="YgfZ/GcvT"/>
</dbReference>
<dbReference type="EMBL" id="SJPV01000009">
    <property type="protein sequence ID" value="TWU33728.1"/>
    <property type="molecule type" value="Genomic_DNA"/>
</dbReference>
<comment type="caution">
    <text evidence="3">The sequence shown here is derived from an EMBL/GenBank/DDBJ whole genome shotgun (WGS) entry which is preliminary data.</text>
</comment>
<accession>A0A5C6DAI1</accession>